<dbReference type="VEuPathDB" id="CryptoDB:Cvel_18993"/>
<dbReference type="InterPro" id="IPR023801">
    <property type="entry name" value="His_deacetylse_dom"/>
</dbReference>
<dbReference type="EMBL" id="CDMZ01000670">
    <property type="protein sequence ID" value="CEM19208.1"/>
    <property type="molecule type" value="Genomic_DNA"/>
</dbReference>
<dbReference type="InterPro" id="IPR037138">
    <property type="entry name" value="His_deacetylse_dom_sf"/>
</dbReference>
<feature type="domain" description="Histone deacetylase" evidence="2">
    <location>
        <begin position="81"/>
        <end position="183"/>
    </location>
</feature>
<feature type="compositionally biased region" description="Basic and acidic residues" evidence="1">
    <location>
        <begin position="208"/>
        <end position="217"/>
    </location>
</feature>
<dbReference type="GO" id="GO:0000118">
    <property type="term" value="C:histone deacetylase complex"/>
    <property type="evidence" value="ECO:0007669"/>
    <property type="project" value="TreeGrafter"/>
</dbReference>
<dbReference type="AlphaFoldDB" id="A0A0G4FVG4"/>
<dbReference type="PANTHER" id="PTHR10625:SF31">
    <property type="entry name" value="HISTONE DEACETYLASE DOMAIN-CONTAINING PROTEIN"/>
    <property type="match status" value="1"/>
</dbReference>
<dbReference type="PhylomeDB" id="A0A0G4FVG4"/>
<dbReference type="CDD" id="cd09996">
    <property type="entry name" value="HDAC_classII_1"/>
    <property type="match status" value="1"/>
</dbReference>
<feature type="region of interest" description="Disordered" evidence="1">
    <location>
        <begin position="255"/>
        <end position="277"/>
    </location>
</feature>
<dbReference type="InterPro" id="IPR000286">
    <property type="entry name" value="HDACs"/>
</dbReference>
<dbReference type="InterPro" id="IPR023696">
    <property type="entry name" value="Ureohydrolase_dom_sf"/>
</dbReference>
<proteinExistence type="predicted"/>
<reference evidence="3" key="1">
    <citation type="submission" date="2014-11" db="EMBL/GenBank/DDBJ databases">
        <authorList>
            <person name="Otto D Thomas"/>
            <person name="Naeem Raeece"/>
        </authorList>
    </citation>
    <scope>NUCLEOTIDE SEQUENCE</scope>
</reference>
<evidence type="ECO:0000313" key="3">
    <source>
        <dbReference type="EMBL" id="CEM19208.1"/>
    </source>
</evidence>
<gene>
    <name evidence="3" type="ORF">Cvel_18993</name>
</gene>
<dbReference type="GO" id="GO:0004407">
    <property type="term" value="F:histone deacetylase activity"/>
    <property type="evidence" value="ECO:0007669"/>
    <property type="project" value="TreeGrafter"/>
</dbReference>
<dbReference type="GO" id="GO:0040029">
    <property type="term" value="P:epigenetic regulation of gene expression"/>
    <property type="evidence" value="ECO:0007669"/>
    <property type="project" value="TreeGrafter"/>
</dbReference>
<dbReference type="GO" id="GO:0005737">
    <property type="term" value="C:cytoplasm"/>
    <property type="evidence" value="ECO:0007669"/>
    <property type="project" value="TreeGrafter"/>
</dbReference>
<feature type="domain" description="Histone deacetylase" evidence="2">
    <location>
        <begin position="215"/>
        <end position="372"/>
    </location>
</feature>
<accession>A0A0G4FVG4</accession>
<dbReference type="PRINTS" id="PR01270">
    <property type="entry name" value="HDASUPER"/>
</dbReference>
<protein>
    <recommendedName>
        <fullName evidence="2">Histone deacetylase domain-containing protein</fullName>
    </recommendedName>
</protein>
<dbReference type="PANTHER" id="PTHR10625">
    <property type="entry name" value="HISTONE DEACETYLASE HDAC1-RELATED"/>
    <property type="match status" value="1"/>
</dbReference>
<feature type="region of interest" description="Disordered" evidence="1">
    <location>
        <begin position="195"/>
        <end position="217"/>
    </location>
</feature>
<dbReference type="Gene3D" id="3.40.800.20">
    <property type="entry name" value="Histone deacetylase domain"/>
    <property type="match status" value="1"/>
</dbReference>
<evidence type="ECO:0000259" key="2">
    <source>
        <dbReference type="Pfam" id="PF00850"/>
    </source>
</evidence>
<evidence type="ECO:0000256" key="1">
    <source>
        <dbReference type="SAM" id="MobiDB-lite"/>
    </source>
</evidence>
<dbReference type="Pfam" id="PF00850">
    <property type="entry name" value="Hist_deacetyl"/>
    <property type="match status" value="2"/>
</dbReference>
<name>A0A0G4FVG4_9ALVE</name>
<organism evidence="3">
    <name type="scientific">Chromera velia CCMP2878</name>
    <dbReference type="NCBI Taxonomy" id="1169474"/>
    <lineage>
        <taxon>Eukaryota</taxon>
        <taxon>Sar</taxon>
        <taxon>Alveolata</taxon>
        <taxon>Colpodellida</taxon>
        <taxon>Chromeraceae</taxon>
        <taxon>Chromera</taxon>
    </lineage>
</organism>
<dbReference type="SUPFAM" id="SSF52768">
    <property type="entry name" value="Arginase/deacetylase"/>
    <property type="match status" value="1"/>
</dbReference>
<sequence length="428" mass="46747">MTEHRTLYLWSEWFFWHDAGSVSNLLKDKFVQPVPMWEGPEAKRRIHNLLLTSGLFQENQKGEEKGKCGEGGRALVARHLTDLHPETDTSISAVHTEEHVSLVRRQSFAGGQVGEETVVAANGYDIARLAVSAVLEAVDSLVKRQFQNAYALVRPPGHHACSDRAMGFCMFNNVAAGVRYFQKVAASGALKKAHSGEASAVSKTAGESGEKGEEKTKERVAVVDFDVHHGNGTQEIFWDDPTVLLVSVHQADNYPPRSGRVGEEGGRGAEGTKVNVPLPPGSGSGAYQAVFTRIVLPALRLFRPSIIFVSCGFDGSYMDPLGKMMLSSEDFRWMTAQLVDSASELSEGRLVVCHEGGYSDIYCPYCGLATVEALAGLRSAVQDPFLEEVNGWGYQELQKHQEEVIDATTSGALAKLQKTIGSDELYKR</sequence>